<evidence type="ECO:0000313" key="4">
    <source>
        <dbReference type="Proteomes" id="UP000295280"/>
    </source>
</evidence>
<keyword evidence="2" id="KW-0677">Repeat</keyword>
<dbReference type="EMBL" id="SCWD01000001">
    <property type="protein sequence ID" value="TDM03689.1"/>
    <property type="molecule type" value="Genomic_DNA"/>
</dbReference>
<evidence type="ECO:0000313" key="3">
    <source>
        <dbReference type="EMBL" id="TDM03689.1"/>
    </source>
</evidence>
<keyword evidence="4" id="KW-1185">Reference proteome</keyword>
<accession>A0A9Q8CH06</accession>
<dbReference type="PANTHER" id="PTHR43300">
    <property type="entry name" value="ACETYLTRANSFERASE"/>
    <property type="match status" value="1"/>
</dbReference>
<gene>
    <name evidence="3" type="ORF">ERX40_00550</name>
</gene>
<keyword evidence="3" id="KW-0012">Acyltransferase</keyword>
<dbReference type="CDD" id="cd04647">
    <property type="entry name" value="LbH_MAT_like"/>
    <property type="match status" value="1"/>
</dbReference>
<dbReference type="InterPro" id="IPR018357">
    <property type="entry name" value="Hexapep_transf_CS"/>
</dbReference>
<protein>
    <submittedName>
        <fullName evidence="3">Acyltransferase</fullName>
    </submittedName>
</protein>
<dbReference type="Pfam" id="PF14602">
    <property type="entry name" value="Hexapep_2"/>
    <property type="match status" value="2"/>
</dbReference>
<dbReference type="InterPro" id="IPR011004">
    <property type="entry name" value="Trimer_LpxA-like_sf"/>
</dbReference>
<dbReference type="PROSITE" id="PS00101">
    <property type="entry name" value="HEXAPEP_TRANSFERASES"/>
    <property type="match status" value="1"/>
</dbReference>
<dbReference type="InterPro" id="IPR001451">
    <property type="entry name" value="Hexapep"/>
</dbReference>
<sequence length="157" mass="17521">MRRLKRHKVTGPNPLWHVYRILPFGRTAFNTIIIELGRYCPSMPMKKKLYELTGMTIGEKTSIAYKVTPDIMYPEKITIGSNCVIGFNSTILCHEYLIDEYRTGEVIIGDEVMIGANALVLPGVIIGDRAVIGANTVVTKDVPASTFAYGNPMQIRE</sequence>
<dbReference type="RefSeq" id="WP_133416553.1">
    <property type="nucleotide sequence ID" value="NZ_SCWD01000001.1"/>
</dbReference>
<dbReference type="PANTHER" id="PTHR43300:SF6">
    <property type="entry name" value="ACETYLTRANSFERASE YVOF-RELATED"/>
    <property type="match status" value="1"/>
</dbReference>
<dbReference type="InterPro" id="IPR050179">
    <property type="entry name" value="Trans_hexapeptide_repeat"/>
</dbReference>
<dbReference type="Gene3D" id="2.160.10.10">
    <property type="entry name" value="Hexapeptide repeat proteins"/>
    <property type="match status" value="1"/>
</dbReference>
<reference evidence="3 4" key="1">
    <citation type="submission" date="2019-01" db="EMBL/GenBank/DDBJ databases">
        <title>Draft genome sequences of the type strains of six Macrococcus species.</title>
        <authorList>
            <person name="Mazhar S."/>
            <person name="Altermann E."/>
            <person name="Hill C."/>
            <person name="Mcauliffe O."/>
        </authorList>
    </citation>
    <scope>NUCLEOTIDE SEQUENCE [LARGE SCALE GENOMIC DNA]</scope>
    <source>
        <strain evidence="3 4">ATCC 51828</strain>
    </source>
</reference>
<dbReference type="OrthoDB" id="9801697at2"/>
<dbReference type="Proteomes" id="UP000295280">
    <property type="component" value="Unassembled WGS sequence"/>
</dbReference>
<dbReference type="AlphaFoldDB" id="A0A9Q8CH06"/>
<proteinExistence type="predicted"/>
<evidence type="ECO:0000256" key="2">
    <source>
        <dbReference type="ARBA" id="ARBA00022737"/>
    </source>
</evidence>
<dbReference type="GO" id="GO:0016746">
    <property type="term" value="F:acyltransferase activity"/>
    <property type="evidence" value="ECO:0007669"/>
    <property type="project" value="UniProtKB-KW"/>
</dbReference>
<comment type="caution">
    <text evidence="3">The sequence shown here is derived from an EMBL/GenBank/DDBJ whole genome shotgun (WGS) entry which is preliminary data.</text>
</comment>
<keyword evidence="1" id="KW-0808">Transferase</keyword>
<organism evidence="3 4">
    <name type="scientific">Macrococcus carouselicus</name>
    <dbReference type="NCBI Taxonomy" id="69969"/>
    <lineage>
        <taxon>Bacteria</taxon>
        <taxon>Bacillati</taxon>
        <taxon>Bacillota</taxon>
        <taxon>Bacilli</taxon>
        <taxon>Bacillales</taxon>
        <taxon>Staphylococcaceae</taxon>
        <taxon>Macrococcus</taxon>
    </lineage>
</organism>
<dbReference type="SUPFAM" id="SSF51161">
    <property type="entry name" value="Trimeric LpxA-like enzymes"/>
    <property type="match status" value="1"/>
</dbReference>
<name>A0A9Q8CH06_9STAP</name>
<evidence type="ECO:0000256" key="1">
    <source>
        <dbReference type="ARBA" id="ARBA00022679"/>
    </source>
</evidence>